<evidence type="ECO:0000313" key="2">
    <source>
        <dbReference type="Proteomes" id="UP000001343"/>
    </source>
</evidence>
<evidence type="ECO:0000313" key="1">
    <source>
        <dbReference type="EMBL" id="EKR99576.1"/>
    </source>
</evidence>
<sequence>MEIFPKSPGRNSDEDSNFPFAFHMKRFSKANKLSQRCLWELLRFLKEFQ</sequence>
<dbReference type="Proteomes" id="UP000001343">
    <property type="component" value="Unassembled WGS sequence"/>
</dbReference>
<organism evidence="1 2">
    <name type="scientific">Leptospira mayottensis 200901122</name>
    <dbReference type="NCBI Taxonomy" id="1193010"/>
    <lineage>
        <taxon>Bacteria</taxon>
        <taxon>Pseudomonadati</taxon>
        <taxon>Spirochaetota</taxon>
        <taxon>Spirochaetia</taxon>
        <taxon>Leptospirales</taxon>
        <taxon>Leptospiraceae</taxon>
        <taxon>Leptospira</taxon>
    </lineage>
</organism>
<dbReference type="EMBL" id="AKWM02000049">
    <property type="protein sequence ID" value="EKR99576.1"/>
    <property type="molecule type" value="Genomic_DNA"/>
</dbReference>
<accession>A0AA87MM33</accession>
<gene>
    <name evidence="1" type="ORF">LEP1GSC125_3300</name>
</gene>
<name>A0AA87MM33_9LEPT</name>
<dbReference type="AlphaFoldDB" id="A0AA87MM33"/>
<proteinExistence type="predicted"/>
<comment type="caution">
    <text evidence="1">The sequence shown here is derived from an EMBL/GenBank/DDBJ whole genome shotgun (WGS) entry which is preliminary data.</text>
</comment>
<protein>
    <submittedName>
        <fullName evidence="1">Uncharacterized protein</fullName>
    </submittedName>
</protein>
<reference evidence="1 2" key="1">
    <citation type="journal article" date="2014" name="Int. J. Syst. Evol. Microbiol.">
        <title>Leptospira mayottensis sp. nov., a pathogenic species of the genus Leptospira isolated from humans.</title>
        <authorList>
            <person name="Bourhy P."/>
            <person name="Collet L."/>
            <person name="Brisse S."/>
            <person name="Picardeau M."/>
        </authorList>
    </citation>
    <scope>NUCLEOTIDE SEQUENCE [LARGE SCALE GENOMIC DNA]</scope>
    <source>
        <strain evidence="1 2">200901122</strain>
    </source>
</reference>